<proteinExistence type="predicted"/>
<dbReference type="EMBL" id="VIIS01000094">
    <property type="protein sequence ID" value="KAF0313423.1"/>
    <property type="molecule type" value="Genomic_DNA"/>
</dbReference>
<keyword evidence="3" id="KW-1185">Reference proteome</keyword>
<comment type="caution">
    <text evidence="2">The sequence shown here is derived from an EMBL/GenBank/DDBJ whole genome shotgun (WGS) entry which is preliminary data.</text>
</comment>
<sequence>MLLRDGAGRHGSWREAGSPGRGGLLVSRAAETPEPHHSLTTEEALAVTVDLDLTKAQYSNMRLTAEEHGCKLYPAYKRVAKAKAECLLPASAFTVLPDQAQVDLQPLLDKTTTRLLQLQKPVLDSLPGRLPIQLVLHWVGEVIWRNPTPSSTRFCRPIRLQLATETKAVSQKELQRVGAEISALQPLSTPTAVVRYELAMTMVDGKMVNVATGTASSQRCSMCGLTLRKFNDLTAVAAQPVTNQQYGLSTLHCWLRSFDCLLHLSYRLPLQEDSKERRQQRKAEVQEAFRTRMGLRVDEPRAGGSGNSNDGNTARRAFRSPAEFAACTGVDQELIDRVGTVLQAVSCLHRLDIDALSAYCRRTAELYVERYSHHPMSTTLHKLLSHSAAVVESCHLPIGMMSEEAAEATHKRVRQYRLRHTRKDSRIHTISDLLGYLLVASDPLLSSLVCSASRRLYANRHGQQGPIYHGQLQPQTWLCWQSRGFTRHGGG</sequence>
<name>A0A6A4X5C4_AMPAM</name>
<reference evidence="2 3" key="1">
    <citation type="submission" date="2019-07" db="EMBL/GenBank/DDBJ databases">
        <title>Draft genome assembly of a fouling barnacle, Amphibalanus amphitrite (Darwin, 1854): The first reference genome for Thecostraca.</title>
        <authorList>
            <person name="Kim W."/>
        </authorList>
    </citation>
    <scope>NUCLEOTIDE SEQUENCE [LARGE SCALE GENOMIC DNA]</scope>
    <source>
        <strain evidence="2">SNU_AA5</strain>
        <tissue evidence="2">Soma without cirri and trophi</tissue>
    </source>
</reference>
<feature type="region of interest" description="Disordered" evidence="1">
    <location>
        <begin position="1"/>
        <end position="26"/>
    </location>
</feature>
<protein>
    <submittedName>
        <fullName evidence="2">Uncharacterized protein</fullName>
    </submittedName>
</protein>
<dbReference type="Proteomes" id="UP000440578">
    <property type="component" value="Unassembled WGS sequence"/>
</dbReference>
<dbReference type="OrthoDB" id="7450257at2759"/>
<dbReference type="AlphaFoldDB" id="A0A6A4X5C4"/>
<gene>
    <name evidence="2" type="ORF">FJT64_016026</name>
</gene>
<organism evidence="2 3">
    <name type="scientific">Amphibalanus amphitrite</name>
    <name type="common">Striped barnacle</name>
    <name type="synonym">Balanus amphitrite</name>
    <dbReference type="NCBI Taxonomy" id="1232801"/>
    <lineage>
        <taxon>Eukaryota</taxon>
        <taxon>Metazoa</taxon>
        <taxon>Ecdysozoa</taxon>
        <taxon>Arthropoda</taxon>
        <taxon>Crustacea</taxon>
        <taxon>Multicrustacea</taxon>
        <taxon>Cirripedia</taxon>
        <taxon>Thoracica</taxon>
        <taxon>Thoracicalcarea</taxon>
        <taxon>Balanomorpha</taxon>
        <taxon>Balanoidea</taxon>
        <taxon>Balanidae</taxon>
        <taxon>Amphibalaninae</taxon>
        <taxon>Amphibalanus</taxon>
    </lineage>
</organism>
<accession>A0A6A4X5C4</accession>
<evidence type="ECO:0000313" key="2">
    <source>
        <dbReference type="EMBL" id="KAF0313423.1"/>
    </source>
</evidence>
<evidence type="ECO:0000256" key="1">
    <source>
        <dbReference type="SAM" id="MobiDB-lite"/>
    </source>
</evidence>
<evidence type="ECO:0000313" key="3">
    <source>
        <dbReference type="Proteomes" id="UP000440578"/>
    </source>
</evidence>